<name>A0A919SIX4_9ACTN</name>
<evidence type="ECO:0000313" key="1">
    <source>
        <dbReference type="EMBL" id="GIM72454.1"/>
    </source>
</evidence>
<dbReference type="AlphaFoldDB" id="A0A919SIX4"/>
<gene>
    <name evidence="1" type="ORF">Aco04nite_30380</name>
</gene>
<protein>
    <submittedName>
        <fullName evidence="1">Uncharacterized protein</fullName>
    </submittedName>
</protein>
<comment type="caution">
    <text evidence="1">The sequence shown here is derived from an EMBL/GenBank/DDBJ whole genome shotgun (WGS) entry which is preliminary data.</text>
</comment>
<evidence type="ECO:0000313" key="2">
    <source>
        <dbReference type="Proteomes" id="UP000680865"/>
    </source>
</evidence>
<keyword evidence="2" id="KW-1185">Reference proteome</keyword>
<organism evidence="1 2">
    <name type="scientific">Winogradskya consettensis</name>
    <dbReference type="NCBI Taxonomy" id="113560"/>
    <lineage>
        <taxon>Bacteria</taxon>
        <taxon>Bacillati</taxon>
        <taxon>Actinomycetota</taxon>
        <taxon>Actinomycetes</taxon>
        <taxon>Micromonosporales</taxon>
        <taxon>Micromonosporaceae</taxon>
        <taxon>Winogradskya</taxon>
    </lineage>
</organism>
<proteinExistence type="predicted"/>
<dbReference type="EMBL" id="BOQP01000013">
    <property type="protein sequence ID" value="GIM72454.1"/>
    <property type="molecule type" value="Genomic_DNA"/>
</dbReference>
<accession>A0A919SIX4</accession>
<sequence length="122" mass="13080">MLGGLLWPGLSSARGRGRLRPGATQAGADWGWVASGWADSGWAYSGWTDAGWTDAGWTDAGWTDAGWVASVRAAFVSLILCRSFRAGLFGVGSLRVRPRRVGRLESWFCAELFSAWAALDGL</sequence>
<reference evidence="1" key="1">
    <citation type="submission" date="2021-03" db="EMBL/GenBank/DDBJ databases">
        <title>Whole genome shotgun sequence of Actinoplanes consettensis NBRC 14913.</title>
        <authorList>
            <person name="Komaki H."/>
            <person name="Tamura T."/>
        </authorList>
    </citation>
    <scope>NUCLEOTIDE SEQUENCE</scope>
    <source>
        <strain evidence="1">NBRC 14913</strain>
    </source>
</reference>
<dbReference type="Proteomes" id="UP000680865">
    <property type="component" value="Unassembled WGS sequence"/>
</dbReference>